<keyword evidence="6" id="KW-0677">Repeat</keyword>
<dbReference type="OrthoDB" id="421121at2759"/>
<keyword evidence="5" id="KW-0808">Transferase</keyword>
<dbReference type="Pfam" id="PF14559">
    <property type="entry name" value="TPR_19"/>
    <property type="match status" value="1"/>
</dbReference>
<dbReference type="Gene3D" id="3.40.50.2000">
    <property type="entry name" value="Glycogen Phosphorylase B"/>
    <property type="match status" value="1"/>
</dbReference>
<evidence type="ECO:0000256" key="1">
    <source>
        <dbReference type="ARBA" id="ARBA00004922"/>
    </source>
</evidence>
<dbReference type="Proteomes" id="UP000660262">
    <property type="component" value="Unassembled WGS sequence"/>
</dbReference>
<evidence type="ECO:0000313" key="11">
    <source>
        <dbReference type="Proteomes" id="UP000660262"/>
    </source>
</evidence>
<dbReference type="PANTHER" id="PTHR44998">
    <property type="match status" value="1"/>
</dbReference>
<evidence type="ECO:0000256" key="6">
    <source>
        <dbReference type="ARBA" id="ARBA00022737"/>
    </source>
</evidence>
<evidence type="ECO:0000256" key="7">
    <source>
        <dbReference type="ARBA" id="ARBA00022803"/>
    </source>
</evidence>
<dbReference type="InterPro" id="IPR029489">
    <property type="entry name" value="OGT/SEC/SPY_C"/>
</dbReference>
<gene>
    <name evidence="10" type="ORF">PPROV_000805500</name>
</gene>
<comment type="similarity">
    <text evidence="2">Belongs to the glycosyltransferase 41 family. O-GlcNAc transferase subfamily.</text>
</comment>
<accession>A0A830HWR1</accession>
<dbReference type="Gene3D" id="1.25.40.10">
    <property type="entry name" value="Tetratricopeptide repeat domain"/>
    <property type="match status" value="1"/>
</dbReference>
<keyword evidence="4" id="KW-0328">Glycosyltransferase</keyword>
<dbReference type="Pfam" id="PF13844">
    <property type="entry name" value="Glyco_transf_41"/>
    <property type="match status" value="2"/>
</dbReference>
<keyword evidence="11" id="KW-1185">Reference proteome</keyword>
<feature type="repeat" description="TPR" evidence="8">
    <location>
        <begin position="160"/>
        <end position="193"/>
    </location>
</feature>
<dbReference type="EMBL" id="BNJQ01000024">
    <property type="protein sequence ID" value="GHP09319.1"/>
    <property type="molecule type" value="Genomic_DNA"/>
</dbReference>
<evidence type="ECO:0000313" key="10">
    <source>
        <dbReference type="EMBL" id="GHP09319.1"/>
    </source>
</evidence>
<comment type="pathway">
    <text evidence="1">Protein modification; protein glycosylation.</text>
</comment>
<dbReference type="InterPro" id="IPR019734">
    <property type="entry name" value="TPR_rpt"/>
</dbReference>
<feature type="domain" description="O-GlcNAc transferase C-terminal" evidence="9">
    <location>
        <begin position="715"/>
        <end position="889"/>
    </location>
</feature>
<protein>
    <recommendedName>
        <fullName evidence="3">protein O-GlcNAc transferase</fullName>
        <ecNumber evidence="3">2.4.1.255</ecNumber>
    </recommendedName>
</protein>
<dbReference type="PANTHER" id="PTHR44998:SF1">
    <property type="entry name" value="UDP-N-ACETYLGLUCOSAMINE--PEPTIDE N-ACETYLGLUCOSAMINYLTRANSFERASE 110 KDA SUBUNIT"/>
    <property type="match status" value="1"/>
</dbReference>
<sequence>MSTQPYLPDCIPQTCLRARANVITKMLPLLTLASLLPGVFAALQASSILDSYGSAVSAYTDGKGPEAARLFEAFLSDQAEILTDEEARDVQAARAFALASSHLHLLRLERAGVHGTRKLSPAVRLKETLNHATELVDIANDQAAENKIKPGREEADQLISEVYAEYGHAEMTRRNFNQAVERFRVAIKLAPNEADIRGSLGQALFASGHYPEASQQLLRAAAAILNNTVTRLRRGAVAQRRELISDVYIAFKNAASAQTKFESHPYRWTAAGEALENALLAPLLPPRKKKRNLRLDASAMRQLSTPGAAVQSGLEQNDYDTGALLLRKVSIEAANWRWREWLERELARIVHNAWVHRNTSLLSSLSFETLMLHPGAAPKIHKIQGSAAFAYCEQTRVEAKTRYSSYLHPDQNPSSQRWKACSEKNTASRRSDCKIRVAYLSADWRDHPCGRILGNLLENHHRRSSSTFDSSKAPLIRASALAINPVPTNKNNGHARARAETITRLSREAVSAGTDASIAFVDVSSAEGQRSDASKNTLDALRDLNADILVDVMGFTSGHLAPIAGMRTAPIKVLFIGFAGAMGLCADYAITDRITLPPDIALRTYGSQRNGGARIIYLPKAMWYLPTSFASSPATSHLAVADADGNYIDGDERGHDTLESLGLKAEIRTPTRLRRERAIDRISRGFSDVEIYDQDERTMHSEVSDIASDAFGASETFVFCAYNALHKTHTVPFHVSMAVLRRVPKSVLHVPREPLEAYLNLRAEAAASGIDPLRILGLPWLDGDQRRHLAAKRHCNLFLDNPSYSAHATAADALWAGVPIMSLPGETWAGRVSFGALHALFHGQDEKEAFEARELLMPSSYRIFEDNAVRIANEPELYARVRRAVARSRGSPNNKARPVHAMFGTWKHEISISQAFMMLVELKEVGRNRYTIIVGDGKSFSTRENSTAHHEEL</sequence>
<evidence type="ECO:0000256" key="8">
    <source>
        <dbReference type="PROSITE-ProRule" id="PRU00339"/>
    </source>
</evidence>
<name>A0A830HWR1_9CHLO</name>
<evidence type="ECO:0000256" key="5">
    <source>
        <dbReference type="ARBA" id="ARBA00022679"/>
    </source>
</evidence>
<evidence type="ECO:0000256" key="2">
    <source>
        <dbReference type="ARBA" id="ARBA00005386"/>
    </source>
</evidence>
<proteinExistence type="inferred from homology"/>
<dbReference type="PROSITE" id="PS50005">
    <property type="entry name" value="TPR"/>
    <property type="match status" value="1"/>
</dbReference>
<dbReference type="SUPFAM" id="SSF48452">
    <property type="entry name" value="TPR-like"/>
    <property type="match status" value="1"/>
</dbReference>
<dbReference type="InterPro" id="IPR011990">
    <property type="entry name" value="TPR-like_helical_dom_sf"/>
</dbReference>
<evidence type="ECO:0000256" key="4">
    <source>
        <dbReference type="ARBA" id="ARBA00022676"/>
    </source>
</evidence>
<dbReference type="Gene3D" id="3.40.50.11380">
    <property type="match status" value="1"/>
</dbReference>
<evidence type="ECO:0000259" key="9">
    <source>
        <dbReference type="Pfam" id="PF13844"/>
    </source>
</evidence>
<dbReference type="EC" id="2.4.1.255" evidence="3"/>
<reference evidence="10" key="1">
    <citation type="submission" date="2020-10" db="EMBL/GenBank/DDBJ databases">
        <title>Unveiling of a novel bifunctional photoreceptor, Dualchrome1, isolated from a cosmopolitan green alga.</title>
        <authorList>
            <person name="Suzuki S."/>
            <person name="Kawachi M."/>
        </authorList>
    </citation>
    <scope>NUCLEOTIDE SEQUENCE</scope>
    <source>
        <strain evidence="10">NIES 2893</strain>
    </source>
</reference>
<feature type="domain" description="O-GlcNAc transferase C-terminal" evidence="9">
    <location>
        <begin position="519"/>
        <end position="601"/>
    </location>
</feature>
<dbReference type="AlphaFoldDB" id="A0A830HWR1"/>
<evidence type="ECO:0000256" key="3">
    <source>
        <dbReference type="ARBA" id="ARBA00011970"/>
    </source>
</evidence>
<keyword evidence="7 8" id="KW-0802">TPR repeat</keyword>
<dbReference type="GO" id="GO:0097363">
    <property type="term" value="F:protein O-acetylglucosaminyltransferase activity"/>
    <property type="evidence" value="ECO:0007669"/>
    <property type="project" value="UniProtKB-EC"/>
</dbReference>
<comment type="caution">
    <text evidence="10">The sequence shown here is derived from an EMBL/GenBank/DDBJ whole genome shotgun (WGS) entry which is preliminary data.</text>
</comment>
<organism evidence="10 11">
    <name type="scientific">Pycnococcus provasolii</name>
    <dbReference type="NCBI Taxonomy" id="41880"/>
    <lineage>
        <taxon>Eukaryota</taxon>
        <taxon>Viridiplantae</taxon>
        <taxon>Chlorophyta</taxon>
        <taxon>Pseudoscourfieldiophyceae</taxon>
        <taxon>Pseudoscourfieldiales</taxon>
        <taxon>Pycnococcaceae</taxon>
        <taxon>Pycnococcus</taxon>
    </lineage>
</organism>